<dbReference type="Pfam" id="PF13041">
    <property type="entry name" value="PPR_2"/>
    <property type="match status" value="3"/>
</dbReference>
<dbReference type="PANTHER" id="PTHR47926">
    <property type="entry name" value="PENTATRICOPEPTIDE REPEAT-CONTAINING PROTEIN"/>
    <property type="match status" value="1"/>
</dbReference>
<dbReference type="NCBIfam" id="TIGR00756">
    <property type="entry name" value="PPR"/>
    <property type="match status" value="6"/>
</dbReference>
<feature type="repeat" description="PPR" evidence="2">
    <location>
        <begin position="204"/>
        <end position="238"/>
    </location>
</feature>
<name>A0A7J7NV32_9MAGN</name>
<dbReference type="SUPFAM" id="SSF48452">
    <property type="entry name" value="TPR-like"/>
    <property type="match status" value="2"/>
</dbReference>
<dbReference type="GO" id="GO:0009451">
    <property type="term" value="P:RNA modification"/>
    <property type="evidence" value="ECO:0007669"/>
    <property type="project" value="InterPro"/>
</dbReference>
<evidence type="ECO:0000256" key="2">
    <source>
        <dbReference type="PROSITE-ProRule" id="PRU00708"/>
    </source>
</evidence>
<dbReference type="InterPro" id="IPR002885">
    <property type="entry name" value="PPR_rpt"/>
</dbReference>
<dbReference type="AlphaFoldDB" id="A0A7J7NV32"/>
<dbReference type="InterPro" id="IPR046848">
    <property type="entry name" value="E_motif"/>
</dbReference>
<feature type="repeat" description="PPR" evidence="2">
    <location>
        <begin position="473"/>
        <end position="507"/>
    </location>
</feature>
<evidence type="ECO:0000313" key="4">
    <source>
        <dbReference type="Proteomes" id="UP000541444"/>
    </source>
</evidence>
<proteinExistence type="predicted"/>
<organism evidence="3 4">
    <name type="scientific">Kingdonia uniflora</name>
    <dbReference type="NCBI Taxonomy" id="39325"/>
    <lineage>
        <taxon>Eukaryota</taxon>
        <taxon>Viridiplantae</taxon>
        <taxon>Streptophyta</taxon>
        <taxon>Embryophyta</taxon>
        <taxon>Tracheophyta</taxon>
        <taxon>Spermatophyta</taxon>
        <taxon>Magnoliopsida</taxon>
        <taxon>Ranunculales</taxon>
        <taxon>Circaeasteraceae</taxon>
        <taxon>Kingdonia</taxon>
    </lineage>
</organism>
<gene>
    <name evidence="3" type="ORF">GIB67_014641</name>
</gene>
<protein>
    <recommendedName>
        <fullName evidence="5">Pentatricopeptide repeat-containing protein</fullName>
    </recommendedName>
</protein>
<dbReference type="Gene3D" id="1.25.40.10">
    <property type="entry name" value="Tetratricopeptide repeat domain"/>
    <property type="match status" value="4"/>
</dbReference>
<feature type="repeat" description="PPR" evidence="2">
    <location>
        <begin position="371"/>
        <end position="406"/>
    </location>
</feature>
<accession>A0A7J7NV32</accession>
<reference evidence="3 4" key="1">
    <citation type="journal article" date="2020" name="IScience">
        <title>Genome Sequencing of the Endangered Kingdonia uniflora (Circaeasteraceae, Ranunculales) Reveals Potential Mechanisms of Evolutionary Specialization.</title>
        <authorList>
            <person name="Sun Y."/>
            <person name="Deng T."/>
            <person name="Zhang A."/>
            <person name="Moore M.J."/>
            <person name="Landis J.B."/>
            <person name="Lin N."/>
            <person name="Zhang H."/>
            <person name="Zhang X."/>
            <person name="Huang J."/>
            <person name="Zhang X."/>
            <person name="Sun H."/>
            <person name="Wang H."/>
        </authorList>
    </citation>
    <scope>NUCLEOTIDE SEQUENCE [LARGE SCALE GENOMIC DNA]</scope>
    <source>
        <strain evidence="3">TB1705</strain>
        <tissue evidence="3">Leaf</tissue>
    </source>
</reference>
<dbReference type="FunFam" id="1.25.40.10:FF:000090">
    <property type="entry name" value="Pentatricopeptide repeat-containing protein, chloroplastic"/>
    <property type="match status" value="1"/>
</dbReference>
<dbReference type="Pfam" id="PF01535">
    <property type="entry name" value="PPR"/>
    <property type="match status" value="3"/>
</dbReference>
<feature type="repeat" description="PPR" evidence="2">
    <location>
        <begin position="102"/>
        <end position="137"/>
    </location>
</feature>
<evidence type="ECO:0000313" key="3">
    <source>
        <dbReference type="EMBL" id="KAF6171061.1"/>
    </source>
</evidence>
<dbReference type="PANTHER" id="PTHR47926:SF472">
    <property type="entry name" value="REPEAT (PPR) SUPERFAMILY PROTEIN, PUTATIVE-RELATED"/>
    <property type="match status" value="1"/>
</dbReference>
<sequence>MLITFSRHNKHTQTLKLFSSLVSDSASTYTVKPDGITISVVLKALSLSLFGELEVGKMIHGFVVKHGYACDVFVGNGLVTFYAKSDDLGSSRMLFDEMGEKDIVSWNAMIAGYSQGGLYVECLELYREMVDVEGLRPNEVTVVSVFQACAQLKDIDFGKEVYRYIVENNVEVDTLVYNSIIGFYAKCGELEYAKELFEEVREKDEVTYGSMISGYMIYGFVDKAIELFREMKNPALSTWNVVVSGLVQNNQHEGIPELLREMQAMGFTPNSVTLSSVLPTFSYFSNLKGGKQIHCYAIRNNYDTNVYITTALIDTYAKAGFLGGARKLFIQCKMKGVIIWTAIISAYAAHGDADEALTLFWEMLSSGTRPDPVTFTAVLSACAHSGCVDEARRIFDTMFLKYGIHPLVEQYACMVGVLSRAGMLYEAKEFIFKMPIEPSSKVWGALLNGVAVSGDVELGKFVCERLFEIEPENTGNYIIMANLYSQAGRWDESEEIREKMKNLGLKKIPGCSWIETSDGSHSFVAGNRSNERVEEIYCLLEEIVENMREESYVYTMELDDESICS</sequence>
<dbReference type="Pfam" id="PF20431">
    <property type="entry name" value="E_motif"/>
    <property type="match status" value="1"/>
</dbReference>
<keyword evidence="4" id="KW-1185">Reference proteome</keyword>
<dbReference type="InterPro" id="IPR046960">
    <property type="entry name" value="PPR_At4g14850-like_plant"/>
</dbReference>
<dbReference type="FunFam" id="1.25.40.10:FF:000344">
    <property type="entry name" value="Pentatricopeptide repeat-containing protein"/>
    <property type="match status" value="1"/>
</dbReference>
<keyword evidence="1" id="KW-0677">Repeat</keyword>
<feature type="repeat" description="PPR" evidence="2">
    <location>
        <begin position="173"/>
        <end position="203"/>
    </location>
</feature>
<dbReference type="Proteomes" id="UP000541444">
    <property type="component" value="Unassembled WGS sequence"/>
</dbReference>
<dbReference type="EMBL" id="JACGCM010000544">
    <property type="protein sequence ID" value="KAF6171061.1"/>
    <property type="molecule type" value="Genomic_DNA"/>
</dbReference>
<dbReference type="OrthoDB" id="185373at2759"/>
<comment type="caution">
    <text evidence="3">The sequence shown here is derived from an EMBL/GenBank/DDBJ whole genome shotgun (WGS) entry which is preliminary data.</text>
</comment>
<dbReference type="GO" id="GO:0003723">
    <property type="term" value="F:RNA binding"/>
    <property type="evidence" value="ECO:0007669"/>
    <property type="project" value="InterPro"/>
</dbReference>
<dbReference type="InterPro" id="IPR011990">
    <property type="entry name" value="TPR-like_helical_dom_sf"/>
</dbReference>
<evidence type="ECO:0008006" key="5">
    <source>
        <dbReference type="Google" id="ProtNLM"/>
    </source>
</evidence>
<evidence type="ECO:0000256" key="1">
    <source>
        <dbReference type="ARBA" id="ARBA00022737"/>
    </source>
</evidence>
<dbReference type="PROSITE" id="PS51375">
    <property type="entry name" value="PPR"/>
    <property type="match status" value="6"/>
</dbReference>
<feature type="repeat" description="PPR" evidence="2">
    <location>
        <begin position="336"/>
        <end position="370"/>
    </location>
</feature>